<dbReference type="EMBL" id="QYUL01000006">
    <property type="protein sequence ID" value="RJF76852.1"/>
    <property type="molecule type" value="Genomic_DNA"/>
</dbReference>
<gene>
    <name evidence="1" type="ORF">D3877_28645</name>
</gene>
<organism evidence="1 2">
    <name type="scientific">Azospirillum cavernae</name>
    <dbReference type="NCBI Taxonomy" id="2320860"/>
    <lineage>
        <taxon>Bacteria</taxon>
        <taxon>Pseudomonadati</taxon>
        <taxon>Pseudomonadota</taxon>
        <taxon>Alphaproteobacteria</taxon>
        <taxon>Rhodospirillales</taxon>
        <taxon>Azospirillaceae</taxon>
        <taxon>Azospirillum</taxon>
    </lineage>
</organism>
<dbReference type="Proteomes" id="UP000283458">
    <property type="component" value="Unassembled WGS sequence"/>
</dbReference>
<accession>A0A418VL33</accession>
<dbReference type="SUPFAM" id="SSF53756">
    <property type="entry name" value="UDP-Glycosyltransferase/glycogen phosphorylase"/>
    <property type="match status" value="1"/>
</dbReference>
<comment type="caution">
    <text evidence="1">The sequence shown here is derived from an EMBL/GenBank/DDBJ whole genome shotgun (WGS) entry which is preliminary data.</text>
</comment>
<dbReference type="AlphaFoldDB" id="A0A418VL33"/>
<evidence type="ECO:0008006" key="3">
    <source>
        <dbReference type="Google" id="ProtNLM"/>
    </source>
</evidence>
<evidence type="ECO:0000313" key="2">
    <source>
        <dbReference type="Proteomes" id="UP000283458"/>
    </source>
</evidence>
<name>A0A418VL33_9PROT</name>
<evidence type="ECO:0000313" key="1">
    <source>
        <dbReference type="EMBL" id="RJF76852.1"/>
    </source>
</evidence>
<sequence>MTQGESLADKLDASALRTADVVIVAKQFTDIAPALRRVKEGGARIVVDVCDDVFSLDHLRAIYAELLDLADLCTVASPVLAERVSAHYAAIGRNTPVALVPDCVEGEALPPRFRPAPDQPLRLLWFGQPANLDALDAELPDLGDWASDVPLALSIVTSLTPQIAERFPSGRCGLPIRRLPWSPEVMGMALDWCDLVIVPSAATGDKLVKSSNRVASALWAGRLPVAFPLPSYQPFADSALLAERMVAGIAQALARPEDVEARIVQGQDLIRRHFTSDAVAQRWNAVLGAFSVSAPHDQVRL</sequence>
<protein>
    <recommendedName>
        <fullName evidence="3">Glycosyltransferase family 1 protein</fullName>
    </recommendedName>
</protein>
<keyword evidence="2" id="KW-1185">Reference proteome</keyword>
<proteinExistence type="predicted"/>
<reference evidence="1 2" key="1">
    <citation type="submission" date="2018-09" db="EMBL/GenBank/DDBJ databases">
        <authorList>
            <person name="Zhu H."/>
        </authorList>
    </citation>
    <scope>NUCLEOTIDE SEQUENCE [LARGE SCALE GENOMIC DNA]</scope>
    <source>
        <strain evidence="1 2">K2W22B-5</strain>
    </source>
</reference>